<dbReference type="Proteomes" id="UP000326452">
    <property type="component" value="Unassembled WGS sequence"/>
</dbReference>
<protein>
    <submittedName>
        <fullName evidence="1">Uncharacterized protein</fullName>
    </submittedName>
</protein>
<sequence length="98" mass="11265">MGLQDDFSREGRPDRVKVSNRIVETALNEWAQRWELDGIHVRCRICDGKQELSDSGKPFLKQHQSSCAFSNGSEQLPFGQLAGILDGWRMELWEEDND</sequence>
<dbReference type="RefSeq" id="WP_150692492.1">
    <property type="nucleotide sequence ID" value="NZ_CABVJC010000002.1"/>
</dbReference>
<evidence type="ECO:0000313" key="1">
    <source>
        <dbReference type="EMBL" id="VVP87767.1"/>
    </source>
</evidence>
<organism evidence="1 2">
    <name type="scientific">Pseudomonas fluorescens</name>
    <dbReference type="NCBI Taxonomy" id="294"/>
    <lineage>
        <taxon>Bacteria</taxon>
        <taxon>Pseudomonadati</taxon>
        <taxon>Pseudomonadota</taxon>
        <taxon>Gammaproteobacteria</taxon>
        <taxon>Pseudomonadales</taxon>
        <taxon>Pseudomonadaceae</taxon>
        <taxon>Pseudomonas</taxon>
    </lineage>
</organism>
<dbReference type="EMBL" id="CABVJC010000002">
    <property type="protein sequence ID" value="VVP87767.1"/>
    <property type="molecule type" value="Genomic_DNA"/>
</dbReference>
<dbReference type="OrthoDB" id="6901085at2"/>
<reference evidence="1 2" key="1">
    <citation type="submission" date="2019-09" db="EMBL/GenBank/DDBJ databases">
        <authorList>
            <person name="Chandra G."/>
            <person name="Truman W A."/>
        </authorList>
    </citation>
    <scope>NUCLEOTIDE SEQUENCE [LARGE SCALE GENOMIC DNA]</scope>
    <source>
        <strain evidence="1">PS941</strain>
    </source>
</reference>
<name>A0A5E7SQ58_PSEFL</name>
<dbReference type="AlphaFoldDB" id="A0A5E7SQ58"/>
<proteinExistence type="predicted"/>
<accession>A0A5E7SQ58</accession>
<evidence type="ECO:0000313" key="2">
    <source>
        <dbReference type="Proteomes" id="UP000326452"/>
    </source>
</evidence>
<gene>
    <name evidence="1" type="ORF">PS941_01378</name>
</gene>